<dbReference type="AlphaFoldDB" id="M6D1R2"/>
<dbReference type="Proteomes" id="UP000011988">
    <property type="component" value="Unassembled WGS sequence"/>
</dbReference>
<dbReference type="EMBL" id="ANIK01000003">
    <property type="protein sequence ID" value="EMJ98077.1"/>
    <property type="molecule type" value="Genomic_DNA"/>
</dbReference>
<evidence type="ECO:0000313" key="2">
    <source>
        <dbReference type="Proteomes" id="UP000011988"/>
    </source>
</evidence>
<dbReference type="PATRIC" id="fig|1218565.3.peg.346"/>
<organism evidence="1 2">
    <name type="scientific">Leptospira alstonii serovar Sichuan str. 79601</name>
    <dbReference type="NCBI Taxonomy" id="1218565"/>
    <lineage>
        <taxon>Bacteria</taxon>
        <taxon>Pseudomonadati</taxon>
        <taxon>Spirochaetota</taxon>
        <taxon>Spirochaetia</taxon>
        <taxon>Leptospirales</taxon>
        <taxon>Leptospiraceae</taxon>
        <taxon>Leptospira</taxon>
    </lineage>
</organism>
<sequence>MGSRSRLLQKLGTLRINLKMDANFETHLKSESSESGPKVLRNVVVPTF</sequence>
<proteinExistence type="predicted"/>
<name>M6D1R2_9LEPT</name>
<reference evidence="1 2" key="1">
    <citation type="submission" date="2013-01" db="EMBL/GenBank/DDBJ databases">
        <authorList>
            <person name="Harkins D.M."/>
            <person name="Durkin A.S."/>
            <person name="Brinkac L.M."/>
            <person name="Haft D.H."/>
            <person name="Selengut J.D."/>
            <person name="Sanka R."/>
            <person name="DePew J."/>
            <person name="Purushe J."/>
            <person name="Galloway R.L."/>
            <person name="Vinetz J.M."/>
            <person name="Sutton G.G."/>
            <person name="Nierman W.C."/>
            <person name="Fouts D.E."/>
        </authorList>
    </citation>
    <scope>NUCLEOTIDE SEQUENCE [LARGE SCALE GENOMIC DNA]</scope>
    <source>
        <strain evidence="1 2">79601</strain>
    </source>
</reference>
<protein>
    <submittedName>
        <fullName evidence="1">Uncharacterized protein</fullName>
    </submittedName>
</protein>
<gene>
    <name evidence="1" type="ORF">LEP1GSC194_2648</name>
</gene>
<accession>M6D1R2</accession>
<comment type="caution">
    <text evidence="1">The sequence shown here is derived from an EMBL/GenBank/DDBJ whole genome shotgun (WGS) entry which is preliminary data.</text>
</comment>
<evidence type="ECO:0000313" key="1">
    <source>
        <dbReference type="EMBL" id="EMJ98077.1"/>
    </source>
</evidence>